<protein>
    <submittedName>
        <fullName evidence="1">Uncharacterized protein</fullName>
    </submittedName>
</protein>
<accession>A0A381V8G6</accession>
<organism evidence="1">
    <name type="scientific">marine metagenome</name>
    <dbReference type="NCBI Taxonomy" id="408172"/>
    <lineage>
        <taxon>unclassified sequences</taxon>
        <taxon>metagenomes</taxon>
        <taxon>ecological metagenomes</taxon>
    </lineage>
</organism>
<dbReference type="AlphaFoldDB" id="A0A381V8G6"/>
<gene>
    <name evidence="1" type="ORF">METZ01_LOCUS88902</name>
</gene>
<proteinExistence type="predicted"/>
<sequence length="44" mass="5098">MLSEAHCEHACFAGGKNVRYGGREMNSNFSLCNYFNYIQIEKTY</sequence>
<dbReference type="EMBL" id="UINC01008004">
    <property type="protein sequence ID" value="SVA36048.1"/>
    <property type="molecule type" value="Genomic_DNA"/>
</dbReference>
<reference evidence="1" key="1">
    <citation type="submission" date="2018-05" db="EMBL/GenBank/DDBJ databases">
        <authorList>
            <person name="Lanie J.A."/>
            <person name="Ng W.-L."/>
            <person name="Kazmierczak K.M."/>
            <person name="Andrzejewski T.M."/>
            <person name="Davidsen T.M."/>
            <person name="Wayne K.J."/>
            <person name="Tettelin H."/>
            <person name="Glass J.I."/>
            <person name="Rusch D."/>
            <person name="Podicherti R."/>
            <person name="Tsui H.-C.T."/>
            <person name="Winkler M.E."/>
        </authorList>
    </citation>
    <scope>NUCLEOTIDE SEQUENCE</scope>
</reference>
<name>A0A381V8G6_9ZZZZ</name>
<evidence type="ECO:0000313" key="1">
    <source>
        <dbReference type="EMBL" id="SVA36048.1"/>
    </source>
</evidence>